<dbReference type="Proteomes" id="UP000053464">
    <property type="component" value="Unassembled WGS sequence"/>
</dbReference>
<keyword evidence="1" id="KW-0472">Membrane</keyword>
<dbReference type="PANTHER" id="PTHR22911:SF76">
    <property type="entry name" value="EAMA DOMAIN-CONTAINING PROTEIN"/>
    <property type="match status" value="1"/>
</dbReference>
<dbReference type="InterPro" id="IPR037185">
    <property type="entry name" value="EmrE-like"/>
</dbReference>
<organism evidence="3 4">
    <name type="scientific">Aurantiacibacter luteus</name>
    <dbReference type="NCBI Taxonomy" id="1581420"/>
    <lineage>
        <taxon>Bacteria</taxon>
        <taxon>Pseudomonadati</taxon>
        <taxon>Pseudomonadota</taxon>
        <taxon>Alphaproteobacteria</taxon>
        <taxon>Sphingomonadales</taxon>
        <taxon>Erythrobacteraceae</taxon>
        <taxon>Aurantiacibacter</taxon>
    </lineage>
</organism>
<name>A0A0G9MNQ6_9SPHN</name>
<feature type="transmembrane region" description="Helical" evidence="1">
    <location>
        <begin position="161"/>
        <end position="182"/>
    </location>
</feature>
<feature type="transmembrane region" description="Helical" evidence="1">
    <location>
        <begin position="250"/>
        <end position="271"/>
    </location>
</feature>
<keyword evidence="4" id="KW-1185">Reference proteome</keyword>
<dbReference type="OrthoDB" id="8770617at2"/>
<keyword evidence="1" id="KW-1133">Transmembrane helix</keyword>
<dbReference type="Pfam" id="PF00892">
    <property type="entry name" value="EamA"/>
    <property type="match status" value="1"/>
</dbReference>
<dbReference type="PANTHER" id="PTHR22911">
    <property type="entry name" value="ACYL-MALONYL CONDENSING ENZYME-RELATED"/>
    <property type="match status" value="1"/>
</dbReference>
<keyword evidence="1" id="KW-0812">Transmembrane</keyword>
<evidence type="ECO:0000256" key="1">
    <source>
        <dbReference type="SAM" id="Phobius"/>
    </source>
</evidence>
<feature type="transmembrane region" description="Helical" evidence="1">
    <location>
        <begin position="19"/>
        <end position="39"/>
    </location>
</feature>
<dbReference type="STRING" id="1581420.AAW00_12965"/>
<dbReference type="PATRIC" id="fig|1581420.6.peg.2648"/>
<comment type="caution">
    <text evidence="3">The sequence shown here is derived from an EMBL/GenBank/DDBJ whole genome shotgun (WGS) entry which is preliminary data.</text>
</comment>
<proteinExistence type="predicted"/>
<feature type="transmembrane region" description="Helical" evidence="1">
    <location>
        <begin position="81"/>
        <end position="100"/>
    </location>
</feature>
<dbReference type="EMBL" id="LBHB01000004">
    <property type="protein sequence ID" value="KLE32356.1"/>
    <property type="molecule type" value="Genomic_DNA"/>
</dbReference>
<feature type="transmembrane region" description="Helical" evidence="1">
    <location>
        <begin position="277"/>
        <end position="297"/>
    </location>
</feature>
<evidence type="ECO:0000313" key="3">
    <source>
        <dbReference type="EMBL" id="KLE32356.1"/>
    </source>
</evidence>
<dbReference type="GO" id="GO:0016020">
    <property type="term" value="C:membrane"/>
    <property type="evidence" value="ECO:0007669"/>
    <property type="project" value="InterPro"/>
</dbReference>
<feature type="transmembrane region" description="Helical" evidence="1">
    <location>
        <begin position="106"/>
        <end position="128"/>
    </location>
</feature>
<dbReference type="SUPFAM" id="SSF103481">
    <property type="entry name" value="Multidrug resistance efflux transporter EmrE"/>
    <property type="match status" value="2"/>
</dbReference>
<feature type="transmembrane region" description="Helical" evidence="1">
    <location>
        <begin position="194"/>
        <end position="213"/>
    </location>
</feature>
<dbReference type="AlphaFoldDB" id="A0A0G9MNQ6"/>
<gene>
    <name evidence="3" type="ORF">AAW00_12965</name>
</gene>
<feature type="transmembrane region" description="Helical" evidence="1">
    <location>
        <begin position="137"/>
        <end position="155"/>
    </location>
</feature>
<reference evidence="3 4" key="1">
    <citation type="submission" date="2015-04" db="EMBL/GenBank/DDBJ databases">
        <title>The draft genome sequence of Erythrobacter luteus KA37.</title>
        <authorList>
            <person name="Zhuang L."/>
            <person name="Liu Y."/>
            <person name="Shao Z."/>
        </authorList>
    </citation>
    <scope>NUCLEOTIDE SEQUENCE [LARGE SCALE GENOMIC DNA]</scope>
    <source>
        <strain evidence="3 4">KA37</strain>
    </source>
</reference>
<protein>
    <submittedName>
        <fullName evidence="3">Permease</fullName>
    </submittedName>
</protein>
<accession>A0A0G9MNQ6</accession>
<feature type="domain" description="EamA" evidence="2">
    <location>
        <begin position="164"/>
        <end position="292"/>
    </location>
</feature>
<feature type="transmembrane region" description="Helical" evidence="1">
    <location>
        <begin position="225"/>
        <end position="243"/>
    </location>
</feature>
<dbReference type="InterPro" id="IPR000620">
    <property type="entry name" value="EamA_dom"/>
</dbReference>
<feature type="transmembrane region" description="Helical" evidence="1">
    <location>
        <begin position="51"/>
        <end position="69"/>
    </location>
</feature>
<evidence type="ECO:0000259" key="2">
    <source>
        <dbReference type="Pfam" id="PF00892"/>
    </source>
</evidence>
<evidence type="ECO:0000313" key="4">
    <source>
        <dbReference type="Proteomes" id="UP000053464"/>
    </source>
</evidence>
<sequence length="306" mass="32047">MWLEACAVSTQRLAFRDRILPMAALLGGNVALALGPWLVRLSDTGPVAAGFWRVALALPFLALLALANSQRLAGVSRRTTLAVLLGGALFGFDIASWHIGIGQTRLANSVLFGNSGSLILMVWGFVALRTLPGGREWPAILAALGGSAILLGRSLEIDQSNFVGDLFCLLAGVLYAGYLLILQDARQGLGSWSLLALSGLSSAAVLLVTALALGERIVPGDWTPLILLALGSQIVGQGLLVYALRHFPALVIGIALLTQPAVAALVGWWAFGETLVPLDYLGIAMVGSALVLARVVAPPPRPRARP</sequence>